<proteinExistence type="predicted"/>
<dbReference type="AlphaFoldDB" id="A0A1Q3C3W6"/>
<keyword evidence="2" id="KW-1185">Reference proteome</keyword>
<accession>A0A1Q3C3W6</accession>
<gene>
    <name evidence="1" type="ORF">CFOL_v3_18407</name>
</gene>
<evidence type="ECO:0000313" key="2">
    <source>
        <dbReference type="Proteomes" id="UP000187406"/>
    </source>
</evidence>
<dbReference type="InParanoid" id="A0A1Q3C3W6"/>
<sequence length="108" mass="12097">MAEFDSLTLEHTPGSNNQFVDALTDLASRLSFEGKLTNIMIIRKKKDLTISFLAAIQETSSHSFEEDWHSPIIQALSQPSTEINFQSAKDYTILSRSLYHRLPGGILA</sequence>
<dbReference type="EMBL" id="BDDD01001286">
    <property type="protein sequence ID" value="GAV74927.1"/>
    <property type="molecule type" value="Genomic_DNA"/>
</dbReference>
<evidence type="ECO:0000313" key="1">
    <source>
        <dbReference type="EMBL" id="GAV74927.1"/>
    </source>
</evidence>
<comment type="caution">
    <text evidence="1">The sequence shown here is derived from an EMBL/GenBank/DDBJ whole genome shotgun (WGS) entry which is preliminary data.</text>
</comment>
<reference evidence="2" key="1">
    <citation type="submission" date="2016-04" db="EMBL/GenBank/DDBJ databases">
        <title>Cephalotus genome sequencing.</title>
        <authorList>
            <person name="Fukushima K."/>
            <person name="Hasebe M."/>
            <person name="Fang X."/>
        </authorList>
    </citation>
    <scope>NUCLEOTIDE SEQUENCE [LARGE SCALE GENOMIC DNA]</scope>
    <source>
        <strain evidence="2">cv. St1</strain>
    </source>
</reference>
<protein>
    <recommendedName>
        <fullName evidence="3">RVT_3 domain-containing protein</fullName>
    </recommendedName>
</protein>
<evidence type="ECO:0008006" key="3">
    <source>
        <dbReference type="Google" id="ProtNLM"/>
    </source>
</evidence>
<dbReference type="Proteomes" id="UP000187406">
    <property type="component" value="Unassembled WGS sequence"/>
</dbReference>
<name>A0A1Q3C3W6_CEPFO</name>
<organism evidence="1 2">
    <name type="scientific">Cephalotus follicularis</name>
    <name type="common">Albany pitcher plant</name>
    <dbReference type="NCBI Taxonomy" id="3775"/>
    <lineage>
        <taxon>Eukaryota</taxon>
        <taxon>Viridiplantae</taxon>
        <taxon>Streptophyta</taxon>
        <taxon>Embryophyta</taxon>
        <taxon>Tracheophyta</taxon>
        <taxon>Spermatophyta</taxon>
        <taxon>Magnoliopsida</taxon>
        <taxon>eudicotyledons</taxon>
        <taxon>Gunneridae</taxon>
        <taxon>Pentapetalae</taxon>
        <taxon>rosids</taxon>
        <taxon>fabids</taxon>
        <taxon>Oxalidales</taxon>
        <taxon>Cephalotaceae</taxon>
        <taxon>Cephalotus</taxon>
    </lineage>
</organism>